<dbReference type="RefSeq" id="WP_083048393.1">
    <property type="nucleotide sequence ID" value="NZ_MWQY01000003.1"/>
</dbReference>
<comment type="caution">
    <text evidence="1">The sequence shown here is derived from an EMBL/GenBank/DDBJ whole genome shotgun (WGS) entry which is preliminary data.</text>
</comment>
<protein>
    <submittedName>
        <fullName evidence="1">Uncharacterized protein</fullName>
    </submittedName>
</protein>
<dbReference type="Proteomes" id="UP000192343">
    <property type="component" value="Unassembled WGS sequence"/>
</dbReference>
<accession>A0A1Y1S1A6</accession>
<keyword evidence="2" id="KW-1185">Reference proteome</keyword>
<reference evidence="1 2" key="1">
    <citation type="submission" date="2017-03" db="EMBL/GenBank/DDBJ databases">
        <title>Draft Genome sequence of Marispirochaeta sp. strain JC444.</title>
        <authorList>
            <person name="Shivani Y."/>
            <person name="Subhash Y."/>
            <person name="Sasikala C."/>
            <person name="Ramana C."/>
        </authorList>
    </citation>
    <scope>NUCLEOTIDE SEQUENCE [LARGE SCALE GENOMIC DNA]</scope>
    <source>
        <strain evidence="1 2">JC444</strain>
    </source>
</reference>
<proteinExistence type="predicted"/>
<gene>
    <name evidence="1" type="ORF">B4O97_03555</name>
</gene>
<name>A0A1Y1S1A6_9SPIO</name>
<dbReference type="AlphaFoldDB" id="A0A1Y1S1A6"/>
<sequence length="76" mass="8729">MKRPARERVSAYFYGFDISGVIISGDWEGDPDVPNGTREIDPYVEDLEIKNHDGTDMYEHVSDKFIEMCETKLLEG</sequence>
<dbReference type="EMBL" id="MWQY01000003">
    <property type="protein sequence ID" value="ORC37279.1"/>
    <property type="molecule type" value="Genomic_DNA"/>
</dbReference>
<evidence type="ECO:0000313" key="2">
    <source>
        <dbReference type="Proteomes" id="UP000192343"/>
    </source>
</evidence>
<evidence type="ECO:0000313" key="1">
    <source>
        <dbReference type="EMBL" id="ORC37279.1"/>
    </source>
</evidence>
<dbReference type="STRING" id="1963862.B4O97_03555"/>
<organism evidence="1 2">
    <name type="scientific">Marispirochaeta aestuarii</name>
    <dbReference type="NCBI Taxonomy" id="1963862"/>
    <lineage>
        <taxon>Bacteria</taxon>
        <taxon>Pseudomonadati</taxon>
        <taxon>Spirochaetota</taxon>
        <taxon>Spirochaetia</taxon>
        <taxon>Spirochaetales</taxon>
        <taxon>Spirochaetaceae</taxon>
        <taxon>Marispirochaeta</taxon>
    </lineage>
</organism>